<dbReference type="VEuPathDB" id="FungiDB:DIURU_002962"/>
<proteinExistence type="predicted"/>
<feature type="compositionally biased region" description="Acidic residues" evidence="1">
    <location>
        <begin position="255"/>
        <end position="265"/>
    </location>
</feature>
<accession>A0A642UNA6</accession>
<dbReference type="GeneID" id="54781613"/>
<gene>
    <name evidence="2" type="ORF">DIURU_002962</name>
</gene>
<dbReference type="OrthoDB" id="4096032at2759"/>
<sequence length="718" mass="80554">MPPPSTPDDSRRSVRLVNVSSVNSFNRWYYAPVTGAPDDAAATSDDGGDPSQFLETFDDNYHPYHDSILLSSGRAHAVPLQRQNAIRRTHDRLQDRIRQMDQWMRDIDQFSIYQPRGESRPVPTPPVARTSCSKEASVATQEVASSLAAELERIIGAIESFPHYQGISPLFDLSRINEPRCRPVHAPADDNLFANLEDSLDDFLWQRRLGVAWSDPIPPRKRSRHRGAAPPPPPRKRTKIAIMRQSDANTPMPMDTDDNIDEDATDPPNRTYASLSQEEKDAILSVQPCAFFQAASVFTLYNTPTSTPFSMVLTHVNFERAVIDGFFRFDRAQFVGQIQSFQRFLCGPCQIPKCMARSLTVTRKLAVISRLLVHPKVKQAMDRYGSQLQIPVSGRIVDFKHHDLRFLPTPARDSRSRYKTFHSARIKSNMVKMQMLEWMHVEPFGQFKESYFLTTIAETSHALNHFATDHEAHDVVRRAEGLRGSINELASSLGFCRDVDLEGTPLARKTMTNSYHIEFFKQWNRGLAEVLCDQLTTTSTSTTLINLNLNYILFTLDVDISTYCDRVLDAAVTAGALAGCEDLIECYRDVYRQIVADEGHFDATGGRYPSFGLRYHARQPVTHAVLLCSLNRKTGEVQFHNTLPFTASRPNHTEVGLSFTRSWTASGRDRLFSPSDDEVDDFSNVPDVANDEETGGDVLIGVAKGKGGGGCVSSCELL</sequence>
<comment type="caution">
    <text evidence="2">The sequence shown here is derived from an EMBL/GenBank/DDBJ whole genome shotgun (WGS) entry which is preliminary data.</text>
</comment>
<reference evidence="2 3" key="1">
    <citation type="submission" date="2019-07" db="EMBL/GenBank/DDBJ databases">
        <title>Genome assembly of two rare yeast pathogens: Diutina rugosa and Trichomonascus ciferrii.</title>
        <authorList>
            <person name="Mixao V."/>
            <person name="Saus E."/>
            <person name="Hansen A."/>
            <person name="Lass-Flor C."/>
            <person name="Gabaldon T."/>
        </authorList>
    </citation>
    <scope>NUCLEOTIDE SEQUENCE [LARGE SCALE GENOMIC DNA]</scope>
    <source>
        <strain evidence="2 3">CBS 613</strain>
    </source>
</reference>
<dbReference type="AlphaFoldDB" id="A0A642UNA6"/>
<name>A0A642UNA6_DIURU</name>
<dbReference type="OMA" id="DMHRLQN"/>
<organism evidence="2 3">
    <name type="scientific">Diutina rugosa</name>
    <name type="common">Yeast</name>
    <name type="synonym">Candida rugosa</name>
    <dbReference type="NCBI Taxonomy" id="5481"/>
    <lineage>
        <taxon>Eukaryota</taxon>
        <taxon>Fungi</taxon>
        <taxon>Dikarya</taxon>
        <taxon>Ascomycota</taxon>
        <taxon>Saccharomycotina</taxon>
        <taxon>Pichiomycetes</taxon>
        <taxon>Debaryomycetaceae</taxon>
        <taxon>Diutina</taxon>
    </lineage>
</organism>
<evidence type="ECO:0000313" key="3">
    <source>
        <dbReference type="Proteomes" id="UP000449547"/>
    </source>
</evidence>
<dbReference type="Proteomes" id="UP000449547">
    <property type="component" value="Unassembled WGS sequence"/>
</dbReference>
<protein>
    <submittedName>
        <fullName evidence="2">Uncharacterized protein</fullName>
    </submittedName>
</protein>
<dbReference type="RefSeq" id="XP_034012250.1">
    <property type="nucleotide sequence ID" value="XM_034155671.1"/>
</dbReference>
<feature type="region of interest" description="Disordered" evidence="1">
    <location>
        <begin position="215"/>
        <end position="272"/>
    </location>
</feature>
<evidence type="ECO:0000256" key="1">
    <source>
        <dbReference type="SAM" id="MobiDB-lite"/>
    </source>
</evidence>
<dbReference type="EMBL" id="SWFT01000092">
    <property type="protein sequence ID" value="KAA8902168.1"/>
    <property type="molecule type" value="Genomic_DNA"/>
</dbReference>
<evidence type="ECO:0000313" key="2">
    <source>
        <dbReference type="EMBL" id="KAA8902168.1"/>
    </source>
</evidence>
<keyword evidence="3" id="KW-1185">Reference proteome</keyword>